<organism evidence="2 3">
    <name type="scientific">Candidatus Fervidibacter japonicus</name>
    <dbReference type="NCBI Taxonomy" id="2035412"/>
    <lineage>
        <taxon>Bacteria</taxon>
        <taxon>Candidatus Fervidibacterota</taxon>
        <taxon>Candidatus Fervidibacter</taxon>
    </lineage>
</organism>
<reference evidence="3" key="1">
    <citation type="submission" date="2017-09" db="EMBL/GenBank/DDBJ databases">
        <title>Metaegenomics of thermophilic ammonia-oxidizing enrichment culture.</title>
        <authorList>
            <person name="Kato S."/>
            <person name="Suzuki K."/>
        </authorList>
    </citation>
    <scope>NUCLEOTIDE SEQUENCE [LARGE SCALE GENOMIC DNA]</scope>
</reference>
<dbReference type="EMBL" id="BEHT01000003">
    <property type="protein sequence ID" value="GBC97859.1"/>
    <property type="molecule type" value="Genomic_DNA"/>
</dbReference>
<feature type="domain" description="CoA-binding" evidence="1">
    <location>
        <begin position="17"/>
        <end position="109"/>
    </location>
</feature>
<dbReference type="SMART" id="SM00881">
    <property type="entry name" value="CoA_binding"/>
    <property type="match status" value="1"/>
</dbReference>
<proteinExistence type="predicted"/>
<evidence type="ECO:0000313" key="2">
    <source>
        <dbReference type="EMBL" id="GBC97859.1"/>
    </source>
</evidence>
<protein>
    <recommendedName>
        <fullName evidence="1">CoA-binding domain-containing protein</fullName>
    </recommendedName>
</protein>
<comment type="caution">
    <text evidence="2">The sequence shown here is derived from an EMBL/GenBank/DDBJ whole genome shotgun (WGS) entry which is preliminary data.</text>
</comment>
<evidence type="ECO:0000313" key="3">
    <source>
        <dbReference type="Proteomes" id="UP000236173"/>
    </source>
</evidence>
<accession>A0A2H5X9J5</accession>
<dbReference type="PANTHER" id="PTHR33303">
    <property type="entry name" value="CYTOPLASMIC PROTEIN-RELATED"/>
    <property type="match status" value="1"/>
</dbReference>
<dbReference type="Proteomes" id="UP000236173">
    <property type="component" value="Unassembled WGS sequence"/>
</dbReference>
<dbReference type="AlphaFoldDB" id="A0A2H5X9J5"/>
<dbReference type="InterPro" id="IPR036291">
    <property type="entry name" value="NAD(P)-bd_dom_sf"/>
</dbReference>
<gene>
    <name evidence="2" type="ORF">HRbin17_00354</name>
</gene>
<dbReference type="Gene3D" id="3.40.50.720">
    <property type="entry name" value="NAD(P)-binding Rossmann-like Domain"/>
    <property type="match status" value="1"/>
</dbReference>
<name>A0A2H5X9J5_9BACT</name>
<dbReference type="SUPFAM" id="SSF51735">
    <property type="entry name" value="NAD(P)-binding Rossmann-fold domains"/>
    <property type="match status" value="1"/>
</dbReference>
<sequence>MSEAPRINATDEEIERLLKEAKVVAVVGVSRDPTKASHIVAQYLRQHYRTYFVNPNADEIMGEKCYPSLKALPEVPDIVDVFRPPNAVPPVVDDAIEVGAKAVWLQLGIVNDAAAQKARDAGLTVVQDRCLMVEHQRLRSAGKL</sequence>
<dbReference type="PANTHER" id="PTHR33303:SF2">
    <property type="entry name" value="COA-BINDING DOMAIN-CONTAINING PROTEIN"/>
    <property type="match status" value="1"/>
</dbReference>
<dbReference type="InterPro" id="IPR003781">
    <property type="entry name" value="CoA-bd"/>
</dbReference>
<evidence type="ECO:0000259" key="1">
    <source>
        <dbReference type="SMART" id="SM00881"/>
    </source>
</evidence>
<dbReference type="Pfam" id="PF13380">
    <property type="entry name" value="CoA_binding_2"/>
    <property type="match status" value="1"/>
</dbReference>